<accession>A0ACC0DLN7</accession>
<evidence type="ECO:0000313" key="2">
    <source>
        <dbReference type="Proteomes" id="UP001497680"/>
    </source>
</evidence>
<comment type="caution">
    <text evidence="1">The sequence shown here is derived from an EMBL/GenBank/DDBJ whole genome shotgun (WGS) entry which is preliminary data.</text>
</comment>
<protein>
    <submittedName>
        <fullName evidence="1">Uncharacterized protein</fullName>
    </submittedName>
</protein>
<reference evidence="1 2" key="1">
    <citation type="journal article" date="2022" name="New Phytol.">
        <title>Ecological generalism drives hyperdiversity of secondary metabolite gene clusters in xylarialean endophytes.</title>
        <authorList>
            <person name="Franco M.E.E."/>
            <person name="Wisecaver J.H."/>
            <person name="Arnold A.E."/>
            <person name="Ju Y.M."/>
            <person name="Slot J.C."/>
            <person name="Ahrendt S."/>
            <person name="Moore L.P."/>
            <person name="Eastman K.E."/>
            <person name="Scott K."/>
            <person name="Konkel Z."/>
            <person name="Mondo S.J."/>
            <person name="Kuo A."/>
            <person name="Hayes R.D."/>
            <person name="Haridas S."/>
            <person name="Andreopoulos B."/>
            <person name="Riley R."/>
            <person name="LaButti K."/>
            <person name="Pangilinan J."/>
            <person name="Lipzen A."/>
            <person name="Amirebrahimi M."/>
            <person name="Yan J."/>
            <person name="Adam C."/>
            <person name="Keymanesh K."/>
            <person name="Ng V."/>
            <person name="Louie K."/>
            <person name="Northen T."/>
            <person name="Drula E."/>
            <person name="Henrissat B."/>
            <person name="Hsieh H.M."/>
            <person name="Youens-Clark K."/>
            <person name="Lutzoni F."/>
            <person name="Miadlikowska J."/>
            <person name="Eastwood D.C."/>
            <person name="Hamelin R.C."/>
            <person name="Grigoriev I.V."/>
            <person name="U'Ren J.M."/>
        </authorList>
    </citation>
    <scope>NUCLEOTIDE SEQUENCE [LARGE SCALE GENOMIC DNA]</scope>
    <source>
        <strain evidence="1 2">ER1909</strain>
    </source>
</reference>
<gene>
    <name evidence="1" type="ORF">F4821DRAFT_78672</name>
</gene>
<dbReference type="Proteomes" id="UP001497680">
    <property type="component" value="Unassembled WGS sequence"/>
</dbReference>
<evidence type="ECO:0000313" key="1">
    <source>
        <dbReference type="EMBL" id="KAI6093306.1"/>
    </source>
</evidence>
<sequence length="304" mass="32668">MSFLSKLADKLDDLNIGGSSEKPKDREGGYPSQQSYPPPSQQYEGGGYSQQSYPPQYGGSPAPPQSGGGYPDRQQGYYSSPPPQPSGPTYAPPSDKPPIPAGWIPQFDQQYQRWYYYEEATGRSQWEAPGYHAGSLGEDRGYGSHGESSHGAPAPGYGYSSHDSHGYGGHGESGYGHSGESHGEYRGEEKKKKDHSGLMMGAVGGLAVGAIGGALLADALDDSDEERHQAPAPVYAAPAPAYAEPVYEPAYNAEGEYVDASDRESVASAREEYQEELADSSASSSDVEEAREEYEDEYEEAYDD</sequence>
<keyword evidence="2" id="KW-1185">Reference proteome</keyword>
<name>A0ACC0DLN7_9PEZI</name>
<proteinExistence type="predicted"/>
<organism evidence="1 2">
    <name type="scientific">Hypoxylon rubiginosum</name>
    <dbReference type="NCBI Taxonomy" id="110542"/>
    <lineage>
        <taxon>Eukaryota</taxon>
        <taxon>Fungi</taxon>
        <taxon>Dikarya</taxon>
        <taxon>Ascomycota</taxon>
        <taxon>Pezizomycotina</taxon>
        <taxon>Sordariomycetes</taxon>
        <taxon>Xylariomycetidae</taxon>
        <taxon>Xylariales</taxon>
        <taxon>Hypoxylaceae</taxon>
        <taxon>Hypoxylon</taxon>
    </lineage>
</organism>
<dbReference type="EMBL" id="MU394281">
    <property type="protein sequence ID" value="KAI6093306.1"/>
    <property type="molecule type" value="Genomic_DNA"/>
</dbReference>